<dbReference type="EMBL" id="CP001751">
    <property type="protein sequence ID" value="ADE39423.1"/>
    <property type="molecule type" value="Genomic_DNA"/>
</dbReference>
<feature type="domain" description="Acyl-CoA dehydrogenase/oxidase C-terminal" evidence="11">
    <location>
        <begin position="282"/>
        <end position="443"/>
    </location>
</feature>
<evidence type="ECO:0000256" key="4">
    <source>
        <dbReference type="ARBA" id="ARBA00022827"/>
    </source>
</evidence>
<keyword evidence="16" id="KW-1185">Reference proteome</keyword>
<evidence type="ECO:0000259" key="14">
    <source>
        <dbReference type="Pfam" id="PF12806"/>
    </source>
</evidence>
<evidence type="ECO:0000259" key="11">
    <source>
        <dbReference type="Pfam" id="PF00441"/>
    </source>
</evidence>
<evidence type="ECO:0000313" key="16">
    <source>
        <dbReference type="Proteomes" id="UP000007460"/>
    </source>
</evidence>
<dbReference type="InterPro" id="IPR009100">
    <property type="entry name" value="AcylCoA_DH/oxidase_NM_dom_sf"/>
</dbReference>
<comment type="catalytic activity">
    <reaction evidence="6">
        <text>3-(methylsulfanyl)propanoyl-CoA + oxidized [electron-transfer flavoprotein] + H(+) = 3-(methylsulfanyl)acryloyl-CoA + reduced [electron-transfer flavoprotein]</text>
        <dbReference type="Rhea" id="RHEA:52612"/>
        <dbReference type="Rhea" id="RHEA-COMP:10685"/>
        <dbReference type="Rhea" id="RHEA-COMP:10686"/>
        <dbReference type="ChEBI" id="CHEBI:15378"/>
        <dbReference type="ChEBI" id="CHEBI:57692"/>
        <dbReference type="ChEBI" id="CHEBI:58307"/>
        <dbReference type="ChEBI" id="CHEBI:82815"/>
        <dbReference type="ChEBI" id="CHEBI:84994"/>
        <dbReference type="EC" id="1.3.99.41"/>
    </reaction>
    <physiologicalReaction direction="left-to-right" evidence="6">
        <dbReference type="Rhea" id="RHEA:52613"/>
    </physiologicalReaction>
</comment>
<evidence type="ECO:0000256" key="2">
    <source>
        <dbReference type="ARBA" id="ARBA00009347"/>
    </source>
</evidence>
<comment type="similarity">
    <text evidence="2 10">Belongs to the acyl-CoA dehydrogenase family.</text>
</comment>
<accession>D5BT26</accession>
<dbReference type="SUPFAM" id="SSF47203">
    <property type="entry name" value="Acyl-CoA dehydrogenase C-terminal domain-like"/>
    <property type="match status" value="1"/>
</dbReference>
<feature type="domain" description="Acetyl-CoA dehydrogenase-like C-terminal" evidence="14">
    <location>
        <begin position="467"/>
        <end position="586"/>
    </location>
</feature>
<evidence type="ECO:0000256" key="5">
    <source>
        <dbReference type="ARBA" id="ARBA00023002"/>
    </source>
</evidence>
<gene>
    <name evidence="15" type="ordered locus">SAR116_1180</name>
</gene>
<keyword evidence="4 10" id="KW-0274">FAD</keyword>
<dbReference type="eggNOG" id="COG1960">
    <property type="taxonomic scope" value="Bacteria"/>
</dbReference>
<dbReference type="SUPFAM" id="SSF56645">
    <property type="entry name" value="Acyl-CoA dehydrogenase NM domain-like"/>
    <property type="match status" value="1"/>
</dbReference>
<dbReference type="PANTHER" id="PTHR42803:SF1">
    <property type="entry name" value="BROAD-SPECIFICITY LINEAR ACYL-COA DEHYDROGENASE FADE5"/>
    <property type="match status" value="1"/>
</dbReference>
<dbReference type="Pfam" id="PF00441">
    <property type="entry name" value="Acyl-CoA_dh_1"/>
    <property type="match status" value="1"/>
</dbReference>
<dbReference type="KEGG" id="apb:SAR116_1180"/>
<evidence type="ECO:0000259" key="13">
    <source>
        <dbReference type="Pfam" id="PF02771"/>
    </source>
</evidence>
<proteinExistence type="inferred from homology"/>
<dbReference type="FunFam" id="2.40.110.10:FF:000031">
    <property type="entry name" value="Acyl-CoA dehydrogenase, putative"/>
    <property type="match status" value="1"/>
</dbReference>
<evidence type="ECO:0000256" key="3">
    <source>
        <dbReference type="ARBA" id="ARBA00022630"/>
    </source>
</evidence>
<evidence type="ECO:0000256" key="1">
    <source>
        <dbReference type="ARBA" id="ARBA00001974"/>
    </source>
</evidence>
<keyword evidence="5 10" id="KW-0560">Oxidoreductase</keyword>
<feature type="domain" description="Acyl-CoA dehydrogenase/oxidase N-terminal" evidence="13">
    <location>
        <begin position="79"/>
        <end position="156"/>
    </location>
</feature>
<dbReference type="EC" id="1.3.99.41" evidence="8"/>
<dbReference type="Gene3D" id="1.10.540.10">
    <property type="entry name" value="Acyl-CoA dehydrogenase/oxidase, N-terminal domain"/>
    <property type="match status" value="1"/>
</dbReference>
<keyword evidence="3 10" id="KW-0285">Flavoprotein</keyword>
<dbReference type="Pfam" id="PF02771">
    <property type="entry name" value="Acyl-CoA_dh_N"/>
    <property type="match status" value="1"/>
</dbReference>
<dbReference type="Gene3D" id="1.20.140.10">
    <property type="entry name" value="Butyryl-CoA Dehydrogenase, subunit A, domain 3"/>
    <property type="match status" value="1"/>
</dbReference>
<dbReference type="InterPro" id="IPR037069">
    <property type="entry name" value="AcylCoA_DH/ox_N_sf"/>
</dbReference>
<dbReference type="Proteomes" id="UP000007460">
    <property type="component" value="Chromosome"/>
</dbReference>
<dbReference type="InterPro" id="IPR006091">
    <property type="entry name" value="Acyl-CoA_Oxase/DH_mid-dom"/>
</dbReference>
<dbReference type="PANTHER" id="PTHR42803">
    <property type="entry name" value="ACYL-COA DEHYDROGENASE"/>
    <property type="match status" value="1"/>
</dbReference>
<evidence type="ECO:0000256" key="7">
    <source>
        <dbReference type="ARBA" id="ARBA00058683"/>
    </source>
</evidence>
<sequence length="590" mass="62845">MYKAPVDDMKFALAHLVGIDDIASLPGMDMVSDDLVEAVLEEAGKVAGDIIAPLNHDGDVLGATRHDDGSVSLPDGFGAAWQALATGGWIGFEADPDHGGQGLPLCLGSVVSEMWNSANMSFALCHLLTQGAIDALEQVASPEQKATFLPNLISGEWSGTMNLTEPQAGTDLGALRTMATPNGDHYLIKGQKIYITYGQHDMSKNIIHLVLARTPDAPDGVKGISLFAVPKILVNDDGSLGEANDVFCVSIEKKLGIKASPTAVLQYGDNNGAVGYLIGEENKGLEYMFLMMNNARFAVGMQGVAISERAYQQAVHYAHDRVQGTPIAGNKGDSIIHHPDVLRMLTIMKAEIEAMRALMVVGGACLDKSHGDENAAFWHERASLLIPVIKGWMTERSQALTSDAVQIHGGMGFIEETGVAQHYRDARILPIYEGTTAIQANDLVFRKTLRDGGAAVTSLFADIDTDMNAIITTQNDSTMALAKQVKQAVDTGRQALDSLLARANNPRDAAAAGVDFIMLIGYLTGGWQMARAAAAASKAEAEQAGNPDFMKAKQVSATAYMAYSLPEVGKLASKMMAGPDALAKMDVNWL</sequence>
<evidence type="ECO:0000256" key="10">
    <source>
        <dbReference type="RuleBase" id="RU362125"/>
    </source>
</evidence>
<reference evidence="15 16" key="1">
    <citation type="journal article" date="2010" name="J. Bacteriol.">
        <title>Complete genome sequence of "Candidatus Puniceispirillum marinum" IMCC1322, a representative of the SAR116 clade in the Alphaproteobacteria.</title>
        <authorList>
            <person name="Oh H.M."/>
            <person name="Kwon K.K."/>
            <person name="Kang I."/>
            <person name="Kang S.G."/>
            <person name="Lee J.H."/>
            <person name="Kim S.J."/>
            <person name="Cho J.C."/>
        </authorList>
    </citation>
    <scope>NUCLEOTIDE SEQUENCE [LARGE SCALE GENOMIC DNA]</scope>
    <source>
        <strain evidence="15 16">IMCC1322</strain>
    </source>
</reference>
<organism evidence="15 16">
    <name type="scientific">Puniceispirillum marinum (strain IMCC1322)</name>
    <dbReference type="NCBI Taxonomy" id="488538"/>
    <lineage>
        <taxon>Bacteria</taxon>
        <taxon>Pseudomonadati</taxon>
        <taxon>Pseudomonadota</taxon>
        <taxon>Alphaproteobacteria</taxon>
        <taxon>Candidatus Puniceispirillales</taxon>
        <taxon>Candidatus Puniceispirillaceae</taxon>
        <taxon>Candidatus Puniceispirillum</taxon>
    </lineage>
</organism>
<evidence type="ECO:0000256" key="6">
    <source>
        <dbReference type="ARBA" id="ARBA00051388"/>
    </source>
</evidence>
<evidence type="ECO:0000313" key="15">
    <source>
        <dbReference type="EMBL" id="ADE39423.1"/>
    </source>
</evidence>
<comment type="function">
    <text evidence="7">Involved in the assimilation of dimethylsulphoniopropionate (DMSP), an important compound in the fixation of carbon in marine phytoplankton, by mediating the conversion of 3-(methylthio)propanoyl-CoA (MMPA-CoA) to 3-(methylthio)acryloyl-CoA (MTA-CoA).</text>
</comment>
<dbReference type="Gene3D" id="2.40.110.10">
    <property type="entry name" value="Butyryl-CoA Dehydrogenase, subunit A, domain 2"/>
    <property type="match status" value="1"/>
</dbReference>
<comment type="cofactor">
    <cofactor evidence="1 10">
        <name>FAD</name>
        <dbReference type="ChEBI" id="CHEBI:57692"/>
    </cofactor>
</comment>
<feature type="domain" description="Acyl-CoA oxidase/dehydrogenase middle" evidence="12">
    <location>
        <begin position="161"/>
        <end position="262"/>
    </location>
</feature>
<dbReference type="AlphaFoldDB" id="D5BT26"/>
<evidence type="ECO:0000256" key="8">
    <source>
        <dbReference type="ARBA" id="ARBA00066694"/>
    </source>
</evidence>
<evidence type="ECO:0000259" key="12">
    <source>
        <dbReference type="Pfam" id="PF02770"/>
    </source>
</evidence>
<dbReference type="Pfam" id="PF02770">
    <property type="entry name" value="Acyl-CoA_dh_M"/>
    <property type="match status" value="1"/>
</dbReference>
<dbReference type="GO" id="GO:0050660">
    <property type="term" value="F:flavin adenine dinucleotide binding"/>
    <property type="evidence" value="ECO:0007669"/>
    <property type="project" value="InterPro"/>
</dbReference>
<dbReference type="InterPro" id="IPR025878">
    <property type="entry name" value="Acyl-CoA_dh-like_C_dom"/>
</dbReference>
<protein>
    <recommendedName>
        <fullName evidence="9">3-methylmercaptopropionyl-CoA dehydrogenase</fullName>
        <ecNumber evidence="8">1.3.99.41</ecNumber>
    </recommendedName>
</protein>
<dbReference type="HOGENOM" id="CLU_018204_12_2_5"/>
<dbReference type="RefSeq" id="WP_013046052.1">
    <property type="nucleotide sequence ID" value="NC_014010.1"/>
</dbReference>
<evidence type="ECO:0000256" key="9">
    <source>
        <dbReference type="ARBA" id="ARBA00069043"/>
    </source>
</evidence>
<dbReference type="STRING" id="488538.SAR116_1180"/>
<dbReference type="Pfam" id="PF12806">
    <property type="entry name" value="Acyl-CoA_dh_C"/>
    <property type="match status" value="1"/>
</dbReference>
<dbReference type="InterPro" id="IPR013786">
    <property type="entry name" value="AcylCoA_DH/ox_N"/>
</dbReference>
<dbReference type="InterPro" id="IPR052166">
    <property type="entry name" value="Diverse_Acyl-CoA_DH"/>
</dbReference>
<dbReference type="InterPro" id="IPR009075">
    <property type="entry name" value="AcylCo_DH/oxidase_C"/>
</dbReference>
<dbReference type="GO" id="GO:0016627">
    <property type="term" value="F:oxidoreductase activity, acting on the CH-CH group of donors"/>
    <property type="evidence" value="ECO:0007669"/>
    <property type="project" value="InterPro"/>
</dbReference>
<dbReference type="OrthoDB" id="5510711at2"/>
<name>D5BT26_PUNMI</name>
<dbReference type="InterPro" id="IPR046373">
    <property type="entry name" value="Acyl-CoA_Oxase/DH_mid-dom_sf"/>
</dbReference>
<dbReference type="InterPro" id="IPR036250">
    <property type="entry name" value="AcylCo_DH-like_C"/>
</dbReference>